<evidence type="ECO:0000259" key="3">
    <source>
        <dbReference type="PROSITE" id="PS51455"/>
    </source>
</evidence>
<dbReference type="SMART" id="SM00330">
    <property type="entry name" value="PIPKc"/>
    <property type="match status" value="1"/>
</dbReference>
<keyword evidence="2" id="KW-0067">ATP-binding</keyword>
<accession>A0A7J8XA92</accession>
<feature type="domain" description="PIPK" evidence="3">
    <location>
        <begin position="1"/>
        <end position="146"/>
    </location>
</feature>
<evidence type="ECO:0000256" key="1">
    <source>
        <dbReference type="ARBA" id="ARBA00022777"/>
    </source>
</evidence>
<dbReference type="AlphaFoldDB" id="A0A7J8XA92"/>
<evidence type="ECO:0000256" key="2">
    <source>
        <dbReference type="PROSITE-ProRule" id="PRU00781"/>
    </source>
</evidence>
<dbReference type="InterPro" id="IPR027483">
    <property type="entry name" value="PInositol-4-P-4/5-kinase_C_sf"/>
</dbReference>
<dbReference type="SUPFAM" id="SSF56104">
    <property type="entry name" value="SAICAR synthase-like"/>
    <property type="match status" value="1"/>
</dbReference>
<dbReference type="GO" id="GO:0046854">
    <property type="term" value="P:phosphatidylinositol phosphate biosynthetic process"/>
    <property type="evidence" value="ECO:0007669"/>
    <property type="project" value="TreeGrafter"/>
</dbReference>
<keyword evidence="2" id="KW-0547">Nucleotide-binding</keyword>
<dbReference type="FunFam" id="3.30.810.10:FF:000001">
    <property type="entry name" value="1-phosphatidylinositol 3-phosphate 5-kinase FAB1"/>
    <property type="match status" value="1"/>
</dbReference>
<dbReference type="PROSITE" id="PS51455">
    <property type="entry name" value="PIPK"/>
    <property type="match status" value="1"/>
</dbReference>
<evidence type="ECO:0000313" key="5">
    <source>
        <dbReference type="Proteomes" id="UP000593577"/>
    </source>
</evidence>
<dbReference type="GO" id="GO:0000285">
    <property type="term" value="F:1-phosphatidylinositol-3-phosphate 5-kinase activity"/>
    <property type="evidence" value="ECO:0007669"/>
    <property type="project" value="TreeGrafter"/>
</dbReference>
<protein>
    <recommendedName>
        <fullName evidence="3">PIPK domain-containing protein</fullName>
    </recommendedName>
</protein>
<keyword evidence="5" id="KW-1185">Reference proteome</keyword>
<dbReference type="Proteomes" id="UP000593577">
    <property type="component" value="Unassembled WGS sequence"/>
</dbReference>
<comment type="caution">
    <text evidence="4">The sequence shown here is derived from an EMBL/GenBank/DDBJ whole genome shotgun (WGS) entry which is preliminary data.</text>
</comment>
<organism evidence="4 5">
    <name type="scientific">Gossypium aridum</name>
    <name type="common">American cotton</name>
    <name type="synonym">Erioxylum aridum</name>
    <dbReference type="NCBI Taxonomy" id="34290"/>
    <lineage>
        <taxon>Eukaryota</taxon>
        <taxon>Viridiplantae</taxon>
        <taxon>Streptophyta</taxon>
        <taxon>Embryophyta</taxon>
        <taxon>Tracheophyta</taxon>
        <taxon>Spermatophyta</taxon>
        <taxon>Magnoliopsida</taxon>
        <taxon>eudicotyledons</taxon>
        <taxon>Gunneridae</taxon>
        <taxon>Pentapetalae</taxon>
        <taxon>rosids</taxon>
        <taxon>malvids</taxon>
        <taxon>Malvales</taxon>
        <taxon>Malvaceae</taxon>
        <taxon>Malvoideae</taxon>
        <taxon>Gossypium</taxon>
    </lineage>
</organism>
<reference evidence="4 5" key="1">
    <citation type="journal article" date="2019" name="Genome Biol. Evol.">
        <title>Insights into the evolution of the New World diploid cottons (Gossypium, subgenus Houzingenia) based on genome sequencing.</title>
        <authorList>
            <person name="Grover C.E."/>
            <person name="Arick M.A. 2nd"/>
            <person name="Thrash A."/>
            <person name="Conover J.L."/>
            <person name="Sanders W.S."/>
            <person name="Peterson D.G."/>
            <person name="Frelichowski J.E."/>
            <person name="Scheffler J.A."/>
            <person name="Scheffler B.E."/>
            <person name="Wendel J.F."/>
        </authorList>
    </citation>
    <scope>NUCLEOTIDE SEQUENCE [LARGE SCALE GENOMIC DNA]</scope>
    <source>
        <strain evidence="4">185</strain>
        <tissue evidence="4">Leaf</tissue>
    </source>
</reference>
<sequence>MVMENLTFGRNITRQYDLKGALHARFSLAADGSGDVLLDQNFVNDMNSSPLYLSNKNKRLLQRAIWNDTTFLNSINVMDYSLLLGVDTQRRELVCGIIDYLRQYTWDKQLETWVKSSLVVPKNVLPTVISPKEYKKRFRKFMSTYFFSVPDDWCSQESCDPCELGGGIRDDDIDMSSQSK</sequence>
<dbReference type="EMBL" id="JABFAA010000006">
    <property type="protein sequence ID" value="MBA0684198.1"/>
    <property type="molecule type" value="Genomic_DNA"/>
</dbReference>
<proteinExistence type="predicted"/>
<gene>
    <name evidence="4" type="ORF">Goari_025793</name>
</gene>
<dbReference type="GO" id="GO:0005524">
    <property type="term" value="F:ATP binding"/>
    <property type="evidence" value="ECO:0007669"/>
    <property type="project" value="UniProtKB-UniRule"/>
</dbReference>
<dbReference type="PANTHER" id="PTHR45748">
    <property type="entry name" value="1-PHOSPHATIDYLINOSITOL 3-PHOSPHATE 5-KINASE-RELATED"/>
    <property type="match status" value="1"/>
</dbReference>
<evidence type="ECO:0000313" key="4">
    <source>
        <dbReference type="EMBL" id="MBA0684198.1"/>
    </source>
</evidence>
<dbReference type="Pfam" id="PF01504">
    <property type="entry name" value="PIP5K"/>
    <property type="match status" value="2"/>
</dbReference>
<dbReference type="InterPro" id="IPR002498">
    <property type="entry name" value="PInositol-4-P-4/5-kinase_core"/>
</dbReference>
<dbReference type="PANTHER" id="PTHR45748:SF4">
    <property type="entry name" value="1-PHOSPHATIDYLINOSITOL-3-PHOSPHATE 5-KINASE FAB1D-RELATED"/>
    <property type="match status" value="1"/>
</dbReference>
<dbReference type="GO" id="GO:0010008">
    <property type="term" value="C:endosome membrane"/>
    <property type="evidence" value="ECO:0007669"/>
    <property type="project" value="TreeGrafter"/>
</dbReference>
<keyword evidence="1 2" id="KW-0418">Kinase</keyword>
<name>A0A7J8XA92_GOSAI</name>
<keyword evidence="2" id="KW-0808">Transferase</keyword>
<dbReference type="Gene3D" id="3.30.810.10">
    <property type="entry name" value="2-Layer Sandwich"/>
    <property type="match status" value="1"/>
</dbReference>